<gene>
    <name evidence="3" type="ORF">A9C19_03155</name>
</gene>
<sequence>MFFGNKRKKHEASDRVPPNQNVTTTFPVLHTGNVPYYEDIAKWNLQIYGLVDAPKLYSYEDMMKFPQTNLLNDIHCVTGWSKLDVNWQGVLASDIVKDVGIKPNAKYVILHAEEGWTTNLAIEDFLKETSLLAHSYHGEPLTPEHGFPLRGVFPHLYFWKSAKWIRGIQFTEHNHPGFWEQNGYHMKGDPFKEQRFSFD</sequence>
<evidence type="ECO:0000256" key="1">
    <source>
        <dbReference type="SAM" id="MobiDB-lite"/>
    </source>
</evidence>
<keyword evidence="4" id="KW-1185">Reference proteome</keyword>
<evidence type="ECO:0000259" key="2">
    <source>
        <dbReference type="Pfam" id="PF00174"/>
    </source>
</evidence>
<dbReference type="InterPro" id="IPR036374">
    <property type="entry name" value="OxRdtase_Mopterin-bd_sf"/>
</dbReference>
<protein>
    <submittedName>
        <fullName evidence="3">Oxidoreductase</fullName>
    </submittedName>
</protein>
<name>A0A1L3MND4_9BACI</name>
<dbReference type="OrthoDB" id="9778777at2"/>
<feature type="region of interest" description="Disordered" evidence="1">
    <location>
        <begin position="1"/>
        <end position="21"/>
    </location>
</feature>
<dbReference type="STRING" id="1547283.A9C19_03155"/>
<dbReference type="EMBL" id="CP016020">
    <property type="protein sequence ID" value="APH03837.1"/>
    <property type="molecule type" value="Genomic_DNA"/>
</dbReference>
<proteinExistence type="predicted"/>
<evidence type="ECO:0000313" key="3">
    <source>
        <dbReference type="EMBL" id="APH03837.1"/>
    </source>
</evidence>
<reference evidence="3 4" key="1">
    <citation type="journal article" date="2016" name="Sci. Rep.">
        <title>Complete genome sequence and transcriptomic analysis of a novel marine strain Bacillus weihaiensis reveals the mechanism of brown algae degradation.</title>
        <authorList>
            <person name="Zhu Y."/>
            <person name="Chen P."/>
            <person name="Bao Y."/>
            <person name="Men Y."/>
            <person name="Zeng Y."/>
            <person name="Yang J."/>
            <person name="Sun J."/>
            <person name="Sun Y."/>
        </authorList>
    </citation>
    <scope>NUCLEOTIDE SEQUENCE [LARGE SCALE GENOMIC DNA]</scope>
    <source>
        <strain evidence="3 4">Alg07</strain>
    </source>
</reference>
<feature type="domain" description="Oxidoreductase molybdopterin-binding" evidence="2">
    <location>
        <begin position="32"/>
        <end position="179"/>
    </location>
</feature>
<evidence type="ECO:0000313" key="4">
    <source>
        <dbReference type="Proteomes" id="UP000181936"/>
    </source>
</evidence>
<dbReference type="Gene3D" id="3.90.420.10">
    <property type="entry name" value="Oxidoreductase, molybdopterin-binding domain"/>
    <property type="match status" value="1"/>
</dbReference>
<feature type="compositionally biased region" description="Basic residues" evidence="1">
    <location>
        <begin position="1"/>
        <end position="10"/>
    </location>
</feature>
<organism evidence="3 4">
    <name type="scientific">Bacillus weihaiensis</name>
    <dbReference type="NCBI Taxonomy" id="1547283"/>
    <lineage>
        <taxon>Bacteria</taxon>
        <taxon>Bacillati</taxon>
        <taxon>Bacillota</taxon>
        <taxon>Bacilli</taxon>
        <taxon>Bacillales</taxon>
        <taxon>Bacillaceae</taxon>
        <taxon>Bacillus</taxon>
    </lineage>
</organism>
<dbReference type="SUPFAM" id="SSF56524">
    <property type="entry name" value="Oxidoreductase molybdopterin-binding domain"/>
    <property type="match status" value="1"/>
</dbReference>
<dbReference type="AlphaFoldDB" id="A0A1L3MND4"/>
<dbReference type="InterPro" id="IPR000572">
    <property type="entry name" value="OxRdtase_Mopterin-bd_dom"/>
</dbReference>
<dbReference type="Pfam" id="PF00174">
    <property type="entry name" value="Oxidored_molyb"/>
    <property type="match status" value="1"/>
</dbReference>
<dbReference type="KEGG" id="bwh:A9C19_03155"/>
<dbReference type="Proteomes" id="UP000181936">
    <property type="component" value="Chromosome"/>
</dbReference>
<dbReference type="RefSeq" id="WP_072578629.1">
    <property type="nucleotide sequence ID" value="NZ_CP016020.1"/>
</dbReference>
<dbReference type="PANTHER" id="PTHR43032:SF4">
    <property type="entry name" value="OXIDOREDUCTASE MOLYBDOPTERIN-BINDING DOMAIN-CONTAINING PROTEIN"/>
    <property type="match status" value="1"/>
</dbReference>
<dbReference type="CDD" id="cd02109">
    <property type="entry name" value="arch_bact_SO_family_Moco"/>
    <property type="match status" value="1"/>
</dbReference>
<dbReference type="PANTHER" id="PTHR43032">
    <property type="entry name" value="PROTEIN-METHIONINE-SULFOXIDE REDUCTASE"/>
    <property type="match status" value="1"/>
</dbReference>
<accession>A0A1L3MND4</accession>